<keyword evidence="1" id="KW-1133">Transmembrane helix</keyword>
<accession>A0A323V1V8</accession>
<evidence type="ECO:0000256" key="1">
    <source>
        <dbReference type="SAM" id="Phobius"/>
    </source>
</evidence>
<proteinExistence type="predicted"/>
<feature type="transmembrane region" description="Helical" evidence="1">
    <location>
        <begin position="24"/>
        <end position="47"/>
    </location>
</feature>
<dbReference type="AlphaFoldDB" id="A0A323V1V8"/>
<keyword evidence="1" id="KW-0812">Transmembrane</keyword>
<feature type="transmembrane region" description="Helical" evidence="1">
    <location>
        <begin position="92"/>
        <end position="113"/>
    </location>
</feature>
<dbReference type="EMBL" id="QKOE01000001">
    <property type="protein sequence ID" value="PZA18491.1"/>
    <property type="molecule type" value="Genomic_DNA"/>
</dbReference>
<gene>
    <name evidence="3" type="ORF">DNK49_02900</name>
</gene>
<dbReference type="RefSeq" id="WP_110522790.1">
    <property type="nucleotide sequence ID" value="NZ_QKOE01000001.1"/>
</dbReference>
<feature type="transmembrane region" description="Helical" evidence="1">
    <location>
        <begin position="157"/>
        <end position="186"/>
    </location>
</feature>
<sequence>MSGELPVAGSLSALPLGLFGSMTLGLSMGLTACTVTCLPFLGTWALGRGRGHDLAMRDTWLFLGGRVLAYGLLGLLAGWMGARLAGWLSGGIGHLAIGLASCLAGGVLIYQLLRSAQPRTADAATSARPLQFHRQRPSAGMSAGCRRPSSGARLPPFLLGLSLSLTPCAPLGWLLGICSLSGSALAGAGHGLAFGLGAAVTPLLLLVPLFGTLGARLLSGRAWLHRWLAGGAGAVLVLLGIRRLLLI</sequence>
<name>A0A323V1V8_9RHOO</name>
<feature type="transmembrane region" description="Helical" evidence="1">
    <location>
        <begin position="227"/>
        <end position="245"/>
    </location>
</feature>
<evidence type="ECO:0000313" key="4">
    <source>
        <dbReference type="Proteomes" id="UP000248259"/>
    </source>
</evidence>
<keyword evidence="4" id="KW-1185">Reference proteome</keyword>
<protein>
    <submittedName>
        <fullName evidence="3">Sulfite exporter TauE/SafE family protein</fullName>
    </submittedName>
</protein>
<reference evidence="3 4" key="1">
    <citation type="submission" date="2018-06" db="EMBL/GenBank/DDBJ databases">
        <title>Azoarcus communis strain SWub3 genome.</title>
        <authorList>
            <person name="Zorraquino Salvo V."/>
            <person name="Toubiana D."/>
            <person name="Blumwald E."/>
        </authorList>
    </citation>
    <scope>NUCLEOTIDE SEQUENCE [LARGE SCALE GENOMIC DNA]</scope>
    <source>
        <strain evidence="3 4">SWub3</strain>
    </source>
</reference>
<feature type="domain" description="Urease accessory protein UreH-like transmembrane" evidence="2">
    <location>
        <begin position="23"/>
        <end position="241"/>
    </location>
</feature>
<organism evidence="3 4">
    <name type="scientific">Parazoarcus communis SWub3 = DSM 12120</name>
    <dbReference type="NCBI Taxonomy" id="1121029"/>
    <lineage>
        <taxon>Bacteria</taxon>
        <taxon>Pseudomonadati</taxon>
        <taxon>Pseudomonadota</taxon>
        <taxon>Betaproteobacteria</taxon>
        <taxon>Rhodocyclales</taxon>
        <taxon>Zoogloeaceae</taxon>
        <taxon>Parazoarcus</taxon>
    </lineage>
</organism>
<keyword evidence="1" id="KW-0472">Membrane</keyword>
<dbReference type="OrthoDB" id="8559538at2"/>
<evidence type="ECO:0000259" key="2">
    <source>
        <dbReference type="Pfam" id="PF13386"/>
    </source>
</evidence>
<dbReference type="Pfam" id="PF13386">
    <property type="entry name" value="DsbD_2"/>
    <property type="match status" value="1"/>
</dbReference>
<dbReference type="Proteomes" id="UP000248259">
    <property type="component" value="Unassembled WGS sequence"/>
</dbReference>
<dbReference type="InterPro" id="IPR039447">
    <property type="entry name" value="UreH-like_TM_dom"/>
</dbReference>
<comment type="caution">
    <text evidence="3">The sequence shown here is derived from an EMBL/GenBank/DDBJ whole genome shotgun (WGS) entry which is preliminary data.</text>
</comment>
<evidence type="ECO:0000313" key="3">
    <source>
        <dbReference type="EMBL" id="PZA18491.1"/>
    </source>
</evidence>
<feature type="transmembrane region" description="Helical" evidence="1">
    <location>
        <begin position="59"/>
        <end position="80"/>
    </location>
</feature>
<feature type="transmembrane region" description="Helical" evidence="1">
    <location>
        <begin position="192"/>
        <end position="215"/>
    </location>
</feature>